<comment type="catalytic activity">
    <reaction evidence="3">
        <text>oxaloacetate + phosphate = phosphoenolpyruvate + hydrogencarbonate</text>
        <dbReference type="Rhea" id="RHEA:28370"/>
        <dbReference type="ChEBI" id="CHEBI:16452"/>
        <dbReference type="ChEBI" id="CHEBI:17544"/>
        <dbReference type="ChEBI" id="CHEBI:43474"/>
        <dbReference type="ChEBI" id="CHEBI:58702"/>
        <dbReference type="EC" id="4.1.1.31"/>
    </reaction>
</comment>
<dbReference type="GO" id="GO:0006099">
    <property type="term" value="P:tricarboxylic acid cycle"/>
    <property type="evidence" value="ECO:0007669"/>
    <property type="project" value="InterPro"/>
</dbReference>
<dbReference type="PATRIC" id="fig|1429438.4.peg.3018"/>
<protein>
    <recommendedName>
        <fullName evidence="2">Phosphoenolpyruvate carboxylase</fullName>
    </recommendedName>
</protein>
<gene>
    <name evidence="5" type="ORF">ETSY1_15220</name>
</gene>
<dbReference type="GO" id="GO:0008964">
    <property type="term" value="F:phosphoenolpyruvate carboxylase activity"/>
    <property type="evidence" value="ECO:0007669"/>
    <property type="project" value="UniProtKB-EC"/>
</dbReference>
<comment type="function">
    <text evidence="1">Forms oxaloacetate, a four-carbon dicarboxylic acid source for the tricarboxylic acid cycle.</text>
</comment>
<dbReference type="PANTHER" id="PTHR30523">
    <property type="entry name" value="PHOSPHOENOLPYRUVATE CARBOXYLASE"/>
    <property type="match status" value="1"/>
</dbReference>
<evidence type="ECO:0000313" key="6">
    <source>
        <dbReference type="Proteomes" id="UP000019141"/>
    </source>
</evidence>
<dbReference type="EMBL" id="AZHW01000452">
    <property type="protein sequence ID" value="ETW99379.1"/>
    <property type="molecule type" value="Genomic_DNA"/>
</dbReference>
<dbReference type="GO" id="GO:0005829">
    <property type="term" value="C:cytosol"/>
    <property type="evidence" value="ECO:0007669"/>
    <property type="project" value="TreeGrafter"/>
</dbReference>
<dbReference type="AlphaFoldDB" id="W4LNC7"/>
<evidence type="ECO:0000313" key="5">
    <source>
        <dbReference type="EMBL" id="ETW99379.1"/>
    </source>
</evidence>
<sequence>MFIFIYNPDGLNHGLKSAAAISSLALLMPFAHKELHMVPDPHKPLRDDIRLLDGLLGDILRRHAGQTCFDTVEAVRTLAKSAHEGNDADFTSLVRLLEQLPTEHALQVARAFAHFLHLANIAEQHHRVRRRRFYQRDPHAPPQRDSCEEAFAAMTKAGVSAPALVQAVHALNIEIVLTAHPTEVMRRTLMHKFARIAEGLACRDRTDLTPIEQEETVANLQREILAAWHTDEVRRQAPTPIDEAVWGLAVIEQTLWDVLPRYLRTLDRALRAHTGSGLPAEAAPIRFGSWMGGDRDGNPNVTPHVTAQVCLLAQRTAVSLFLRDIESLHEGSLRRFLRI</sequence>
<name>W4LNC7_ENTF1</name>
<evidence type="ECO:0000256" key="3">
    <source>
        <dbReference type="ARBA" id="ARBA00048995"/>
    </source>
</evidence>
<accession>W4LNC7</accession>
<reference evidence="5 6" key="1">
    <citation type="journal article" date="2014" name="Nature">
        <title>An environmental bacterial taxon with a large and distinct metabolic repertoire.</title>
        <authorList>
            <person name="Wilson M.C."/>
            <person name="Mori T."/>
            <person name="Ruckert C."/>
            <person name="Uria A.R."/>
            <person name="Helf M.J."/>
            <person name="Takada K."/>
            <person name="Gernert C."/>
            <person name="Steffens U.A."/>
            <person name="Heycke N."/>
            <person name="Schmitt S."/>
            <person name="Rinke C."/>
            <person name="Helfrich E.J."/>
            <person name="Brachmann A.O."/>
            <person name="Gurgui C."/>
            <person name="Wakimoto T."/>
            <person name="Kracht M."/>
            <person name="Crusemann M."/>
            <person name="Hentschel U."/>
            <person name="Abe I."/>
            <person name="Matsunaga S."/>
            <person name="Kalinowski J."/>
            <person name="Takeyama H."/>
            <person name="Piel J."/>
        </authorList>
    </citation>
    <scope>NUCLEOTIDE SEQUENCE [LARGE SCALE GENOMIC DNA]</scope>
    <source>
        <strain evidence="6">TSY1</strain>
    </source>
</reference>
<dbReference type="PROSITE" id="PS00781">
    <property type="entry name" value="PEPCASE_1"/>
    <property type="match status" value="1"/>
</dbReference>
<dbReference type="InterPro" id="IPR015813">
    <property type="entry name" value="Pyrv/PenolPyrv_kinase-like_dom"/>
</dbReference>
<dbReference type="HOGENOM" id="CLU_054509_0_0_7"/>
<dbReference type="Proteomes" id="UP000019141">
    <property type="component" value="Unassembled WGS sequence"/>
</dbReference>
<dbReference type="InterPro" id="IPR021135">
    <property type="entry name" value="PEP_COase"/>
</dbReference>
<dbReference type="GO" id="GO:0015977">
    <property type="term" value="P:carbon fixation"/>
    <property type="evidence" value="ECO:0007669"/>
    <property type="project" value="InterPro"/>
</dbReference>
<dbReference type="PANTHER" id="PTHR30523:SF6">
    <property type="entry name" value="PHOSPHOENOLPYRUVATE CARBOXYLASE"/>
    <property type="match status" value="1"/>
</dbReference>
<dbReference type="Pfam" id="PF00311">
    <property type="entry name" value="PEPcase"/>
    <property type="match status" value="1"/>
</dbReference>
<comment type="caution">
    <text evidence="5">The sequence shown here is derived from an EMBL/GenBank/DDBJ whole genome shotgun (WGS) entry which is preliminary data.</text>
</comment>
<feature type="active site" evidence="4">
    <location>
        <position position="180"/>
    </location>
</feature>
<keyword evidence="6" id="KW-1185">Reference proteome</keyword>
<dbReference type="InterPro" id="IPR018129">
    <property type="entry name" value="PEP_COase_Lys_AS"/>
</dbReference>
<dbReference type="SUPFAM" id="SSF51621">
    <property type="entry name" value="Phosphoenolpyruvate/pyruvate domain"/>
    <property type="match status" value="1"/>
</dbReference>
<evidence type="ECO:0000256" key="2">
    <source>
        <dbReference type="ARBA" id="ARBA00022419"/>
    </source>
</evidence>
<dbReference type="PRINTS" id="PR00150">
    <property type="entry name" value="PEPCARBXLASE"/>
</dbReference>
<organism evidence="5 6">
    <name type="scientific">Entotheonella factor</name>
    <dbReference type="NCBI Taxonomy" id="1429438"/>
    <lineage>
        <taxon>Bacteria</taxon>
        <taxon>Pseudomonadati</taxon>
        <taxon>Nitrospinota/Tectimicrobiota group</taxon>
        <taxon>Candidatus Tectimicrobiota</taxon>
        <taxon>Candidatus Entotheonellia</taxon>
        <taxon>Candidatus Entotheonellales</taxon>
        <taxon>Candidatus Entotheonellaceae</taxon>
        <taxon>Candidatus Entotheonella</taxon>
    </lineage>
</organism>
<evidence type="ECO:0000256" key="1">
    <source>
        <dbReference type="ARBA" id="ARBA00003670"/>
    </source>
</evidence>
<evidence type="ECO:0000256" key="4">
    <source>
        <dbReference type="PROSITE-ProRule" id="PRU10111"/>
    </source>
</evidence>
<proteinExistence type="predicted"/>